<feature type="region of interest" description="Disordered" evidence="2">
    <location>
        <begin position="1"/>
        <end position="33"/>
    </location>
</feature>
<sequence length="455" mass="50386">MAVEDPPAAPAPERQGQQQEAGAGGRRTDKQGRRLEVYNEVLGRLRAAGPSEISPAFEDALWAHFHRLPARYALDVNAERADDVVTHQRLLEEARDPERRPALSVRVVQVSRIIDGDMDDPFDHEMEKVGSNHSARQTVHPPPAFGSSSNLEALGLETSESDVRSTTDADNSVHLISRPMHEITFATIDKPKLLSQLTCLLGELGLDIQEAHAFSTIDGYSLDVFVVTGWHLGGTEQLQGMFLQKFRKIEAQAWPVSSSSSASFGGLQGGESMPSTSVEIPTDGSDVWEIDLKLLKFGNKVASGSNGDLFRGSYCSQDVAIKVVRPERISADMYQDFAQEVYIMSNKVSDLRIHLIVYNPHLSAYQLHEIPYEYLTPLQAAIGVVQKGIRPTIPKDTHPKFAELLQKCWHRDPAERPDFSQILEILPRLSKEVGADAEGRHKTKSGFLSALKRSH</sequence>
<evidence type="ECO:0000313" key="4">
    <source>
        <dbReference type="EMBL" id="TVU33624.1"/>
    </source>
</evidence>
<dbReference type="Proteomes" id="UP000324897">
    <property type="component" value="Chromosome 1"/>
</dbReference>
<dbReference type="InterPro" id="IPR045865">
    <property type="entry name" value="ACT-like_dom_sf"/>
</dbReference>
<dbReference type="OrthoDB" id="4062651at2759"/>
<dbReference type="Pfam" id="PF07714">
    <property type="entry name" value="PK_Tyr_Ser-Thr"/>
    <property type="match status" value="1"/>
</dbReference>
<dbReference type="Gene3D" id="3.30.200.20">
    <property type="entry name" value="Phosphorylase Kinase, domain 1"/>
    <property type="match status" value="1"/>
</dbReference>
<dbReference type="InterPro" id="IPR011009">
    <property type="entry name" value="Kinase-like_dom_sf"/>
</dbReference>
<feature type="compositionally biased region" description="Basic and acidic residues" evidence="2">
    <location>
        <begin position="121"/>
        <end position="130"/>
    </location>
</feature>
<dbReference type="SUPFAM" id="SSF55021">
    <property type="entry name" value="ACT-like"/>
    <property type="match status" value="1"/>
</dbReference>
<dbReference type="SUPFAM" id="SSF56112">
    <property type="entry name" value="Protein kinase-like (PK-like)"/>
    <property type="match status" value="1"/>
</dbReference>
<dbReference type="Gramene" id="TVU33624">
    <property type="protein sequence ID" value="TVU33624"/>
    <property type="gene ID" value="EJB05_25450"/>
</dbReference>
<comment type="caution">
    <text evidence="4">The sequence shown here is derived from an EMBL/GenBank/DDBJ whole genome shotgun (WGS) entry which is preliminary data.</text>
</comment>
<reference evidence="4 5" key="1">
    <citation type="journal article" date="2019" name="Sci. Rep.">
        <title>A high-quality genome of Eragrostis curvula grass provides insights into Poaceae evolution and supports new strategies to enhance forage quality.</title>
        <authorList>
            <person name="Carballo J."/>
            <person name="Santos B.A.C.M."/>
            <person name="Zappacosta D."/>
            <person name="Garbus I."/>
            <person name="Selva J.P."/>
            <person name="Gallo C.A."/>
            <person name="Diaz A."/>
            <person name="Albertini E."/>
            <person name="Caccamo M."/>
            <person name="Echenique V."/>
        </authorList>
    </citation>
    <scope>NUCLEOTIDE SEQUENCE [LARGE SCALE GENOMIC DNA]</scope>
    <source>
        <strain evidence="5">cv. Victoria</strain>
        <tissue evidence="4">Leaf</tissue>
    </source>
</reference>
<feature type="region of interest" description="Disordered" evidence="2">
    <location>
        <begin position="119"/>
        <end position="150"/>
    </location>
</feature>
<dbReference type="EMBL" id="RWGY01000011">
    <property type="protein sequence ID" value="TVU33624.1"/>
    <property type="molecule type" value="Genomic_DNA"/>
</dbReference>
<keyword evidence="1" id="KW-0378">Hydrolase</keyword>
<name>A0A5J9VDY7_9POAL</name>
<evidence type="ECO:0000313" key="5">
    <source>
        <dbReference type="Proteomes" id="UP000324897"/>
    </source>
</evidence>
<protein>
    <recommendedName>
        <fullName evidence="3">ACT domain-containing protein</fullName>
    </recommendedName>
</protein>
<evidence type="ECO:0000259" key="3">
    <source>
        <dbReference type="PROSITE" id="PS51671"/>
    </source>
</evidence>
<feature type="domain" description="ACT" evidence="3">
    <location>
        <begin position="182"/>
        <end position="261"/>
    </location>
</feature>
<feature type="compositionally biased region" description="Low complexity" evidence="2">
    <location>
        <begin position="11"/>
        <end position="21"/>
    </location>
</feature>
<dbReference type="PANTHER" id="PTHR47320:SF1">
    <property type="entry name" value="BIFUNCTIONAL URIDYLYLTRANSFERASE_URIDYLYL-REMOVING ENZYME"/>
    <property type="match status" value="1"/>
</dbReference>
<dbReference type="InterPro" id="IPR001245">
    <property type="entry name" value="Ser-Thr/Tyr_kinase_cat_dom"/>
</dbReference>
<gene>
    <name evidence="4" type="ORF">EJB05_25450</name>
</gene>
<feature type="non-terminal residue" evidence="4">
    <location>
        <position position="1"/>
    </location>
</feature>
<dbReference type="PROSITE" id="PS51671">
    <property type="entry name" value="ACT"/>
    <property type="match status" value="1"/>
</dbReference>
<dbReference type="GO" id="GO:0016787">
    <property type="term" value="F:hydrolase activity"/>
    <property type="evidence" value="ECO:0007669"/>
    <property type="project" value="UniProtKB-KW"/>
</dbReference>
<proteinExistence type="predicted"/>
<dbReference type="InterPro" id="IPR020635">
    <property type="entry name" value="Tyr_kinase_cat_dom"/>
</dbReference>
<keyword evidence="5" id="KW-1185">Reference proteome</keyword>
<evidence type="ECO:0000256" key="2">
    <source>
        <dbReference type="SAM" id="MobiDB-lite"/>
    </source>
</evidence>
<dbReference type="InterPro" id="IPR002912">
    <property type="entry name" value="ACT_dom"/>
</dbReference>
<dbReference type="GO" id="GO:0008773">
    <property type="term" value="F:[protein-PII] uridylyltransferase activity"/>
    <property type="evidence" value="ECO:0007669"/>
    <property type="project" value="InterPro"/>
</dbReference>
<dbReference type="GO" id="GO:0004713">
    <property type="term" value="F:protein tyrosine kinase activity"/>
    <property type="evidence" value="ECO:0007669"/>
    <property type="project" value="InterPro"/>
</dbReference>
<dbReference type="Gene3D" id="1.10.510.10">
    <property type="entry name" value="Transferase(Phosphotransferase) domain 1"/>
    <property type="match status" value="1"/>
</dbReference>
<organism evidence="4 5">
    <name type="scientific">Eragrostis curvula</name>
    <name type="common">weeping love grass</name>
    <dbReference type="NCBI Taxonomy" id="38414"/>
    <lineage>
        <taxon>Eukaryota</taxon>
        <taxon>Viridiplantae</taxon>
        <taxon>Streptophyta</taxon>
        <taxon>Embryophyta</taxon>
        <taxon>Tracheophyta</taxon>
        <taxon>Spermatophyta</taxon>
        <taxon>Magnoliopsida</taxon>
        <taxon>Liliopsida</taxon>
        <taxon>Poales</taxon>
        <taxon>Poaceae</taxon>
        <taxon>PACMAD clade</taxon>
        <taxon>Chloridoideae</taxon>
        <taxon>Eragrostideae</taxon>
        <taxon>Eragrostidinae</taxon>
        <taxon>Eragrostis</taxon>
    </lineage>
</organism>
<accession>A0A5J9VDY7</accession>
<dbReference type="PANTHER" id="PTHR47320">
    <property type="entry name" value="BIFUNCTIONAL URIDYLYLTRANSFERASE/URIDYLYL-REMOVING ENZYME"/>
    <property type="match status" value="1"/>
</dbReference>
<dbReference type="AlphaFoldDB" id="A0A5J9VDY7"/>
<dbReference type="InterPro" id="IPR010043">
    <property type="entry name" value="UTase/UR"/>
</dbReference>
<dbReference type="SMART" id="SM00219">
    <property type="entry name" value="TyrKc"/>
    <property type="match status" value="1"/>
</dbReference>
<evidence type="ECO:0000256" key="1">
    <source>
        <dbReference type="ARBA" id="ARBA00022801"/>
    </source>
</evidence>